<dbReference type="GO" id="GO:0005737">
    <property type="term" value="C:cytoplasm"/>
    <property type="evidence" value="ECO:0007669"/>
    <property type="project" value="TreeGrafter"/>
</dbReference>
<evidence type="ECO:0000256" key="2">
    <source>
        <dbReference type="ARBA" id="ARBA00022723"/>
    </source>
</evidence>
<evidence type="ECO:0000256" key="3">
    <source>
        <dbReference type="ARBA" id="ARBA00022801"/>
    </source>
</evidence>
<organism evidence="5">
    <name type="scientific">Ignisphaera aggregans</name>
    <dbReference type="NCBI Taxonomy" id="334771"/>
    <lineage>
        <taxon>Archaea</taxon>
        <taxon>Thermoproteota</taxon>
        <taxon>Thermoprotei</taxon>
        <taxon>Desulfurococcales</taxon>
        <taxon>Desulfurococcaceae</taxon>
        <taxon>Ignisphaera</taxon>
    </lineage>
</organism>
<dbReference type="InterPro" id="IPR032466">
    <property type="entry name" value="Metal_Hydrolase"/>
</dbReference>
<dbReference type="GO" id="GO:0004038">
    <property type="term" value="F:allantoinase activity"/>
    <property type="evidence" value="ECO:0007669"/>
    <property type="project" value="TreeGrafter"/>
</dbReference>
<keyword evidence="3" id="KW-0378">Hydrolase</keyword>
<dbReference type="InterPro" id="IPR002195">
    <property type="entry name" value="Dihydroorotase_CS"/>
</dbReference>
<accession>A0A7C4FGZ5</accession>
<feature type="domain" description="Amidohydrolase-related" evidence="4">
    <location>
        <begin position="48"/>
        <end position="403"/>
    </location>
</feature>
<gene>
    <name evidence="5" type="ORF">ENV14_02685</name>
</gene>
<evidence type="ECO:0000256" key="1">
    <source>
        <dbReference type="ARBA" id="ARBA00001947"/>
    </source>
</evidence>
<comment type="cofactor">
    <cofactor evidence="1">
        <name>Zn(2+)</name>
        <dbReference type="ChEBI" id="CHEBI:29105"/>
    </cofactor>
</comment>
<dbReference type="PANTHER" id="PTHR43668:SF2">
    <property type="entry name" value="ALLANTOINASE"/>
    <property type="match status" value="1"/>
</dbReference>
<name>A0A7C4FGZ5_9CREN</name>
<dbReference type="SUPFAM" id="SSF51556">
    <property type="entry name" value="Metallo-dependent hydrolases"/>
    <property type="match status" value="1"/>
</dbReference>
<sequence>MLNAFHSGKKEQLTVVVNEYGFVSKVKAGIFKELCRNTECTDLTSYGIAVPGFIDLHTHLRGLELSHKEDEVSGSKAAVRGGYTAIVDMPNTIPRIDHAEALELKLEKLLHGSFVDFGVSIAPPQSGGIEELRRLVERPEVVAIGEIFPEELPLLPVVIKAVEMAKAQKVIMIHPESAEFVDECEKGQRWICRPLEAEIKAIKFVGNMIRQSSSKLKIHITHVTNPVSLIYAKSFGFTVDTAPHYIYLSSDDELEKGCIAKANPPLRHGTTRDVMRYYIKQLDAVATDHAPHSITEKQEQFSKCPSGISSIEIAPSLMLNLISKGVIELLDAVRLLSTGPAKVLGIGEKWGCFRPKCVASYTVVNLDKEWTIDSSKFYSKARFTPYDGAKIRGAIEAVVIRGALVQLNGEIVVSKPLGRPLGWLTWH</sequence>
<protein>
    <submittedName>
        <fullName evidence="5">Dihydroorotase</fullName>
    </submittedName>
</protein>
<dbReference type="InterPro" id="IPR006680">
    <property type="entry name" value="Amidohydro-rel"/>
</dbReference>
<dbReference type="GO" id="GO:0006145">
    <property type="term" value="P:purine nucleobase catabolic process"/>
    <property type="evidence" value="ECO:0007669"/>
    <property type="project" value="TreeGrafter"/>
</dbReference>
<keyword evidence="2" id="KW-0479">Metal-binding</keyword>
<dbReference type="AlphaFoldDB" id="A0A7C4FGZ5"/>
<evidence type="ECO:0000313" key="5">
    <source>
        <dbReference type="EMBL" id="HGI87290.1"/>
    </source>
</evidence>
<dbReference type="InterPro" id="IPR050138">
    <property type="entry name" value="DHOase/Allantoinase_Hydrolase"/>
</dbReference>
<reference evidence="5" key="1">
    <citation type="journal article" date="2020" name="mSystems">
        <title>Genome- and Community-Level Interaction Insights into Carbon Utilization and Element Cycling Functions of Hydrothermarchaeota in Hydrothermal Sediment.</title>
        <authorList>
            <person name="Zhou Z."/>
            <person name="Liu Y."/>
            <person name="Xu W."/>
            <person name="Pan J."/>
            <person name="Luo Z.H."/>
            <person name="Li M."/>
        </authorList>
    </citation>
    <scope>NUCLEOTIDE SEQUENCE [LARGE SCALE GENOMIC DNA]</scope>
    <source>
        <strain evidence="5">SpSt-732</strain>
    </source>
</reference>
<dbReference type="EMBL" id="DTFF01000022">
    <property type="protein sequence ID" value="HGI87290.1"/>
    <property type="molecule type" value="Genomic_DNA"/>
</dbReference>
<dbReference type="PROSITE" id="PS00483">
    <property type="entry name" value="DIHYDROOROTASE_2"/>
    <property type="match status" value="1"/>
</dbReference>
<comment type="caution">
    <text evidence="5">The sequence shown here is derived from an EMBL/GenBank/DDBJ whole genome shotgun (WGS) entry which is preliminary data.</text>
</comment>
<proteinExistence type="predicted"/>
<dbReference type="GO" id="GO:0046872">
    <property type="term" value="F:metal ion binding"/>
    <property type="evidence" value="ECO:0007669"/>
    <property type="project" value="UniProtKB-KW"/>
</dbReference>
<dbReference type="PANTHER" id="PTHR43668">
    <property type="entry name" value="ALLANTOINASE"/>
    <property type="match status" value="1"/>
</dbReference>
<dbReference type="Pfam" id="PF01979">
    <property type="entry name" value="Amidohydro_1"/>
    <property type="match status" value="1"/>
</dbReference>
<dbReference type="SUPFAM" id="SSF51338">
    <property type="entry name" value="Composite domain of metallo-dependent hydrolases"/>
    <property type="match status" value="1"/>
</dbReference>
<evidence type="ECO:0000259" key="4">
    <source>
        <dbReference type="Pfam" id="PF01979"/>
    </source>
</evidence>
<dbReference type="InterPro" id="IPR011059">
    <property type="entry name" value="Metal-dep_hydrolase_composite"/>
</dbReference>
<dbReference type="Gene3D" id="3.20.20.140">
    <property type="entry name" value="Metal-dependent hydrolases"/>
    <property type="match status" value="1"/>
</dbReference>